<dbReference type="GO" id="GO:0005634">
    <property type="term" value="C:nucleus"/>
    <property type="evidence" value="ECO:0007669"/>
    <property type="project" value="TreeGrafter"/>
</dbReference>
<evidence type="ECO:0000256" key="6">
    <source>
        <dbReference type="SAM" id="MobiDB-lite"/>
    </source>
</evidence>
<comment type="caution">
    <text evidence="9">The sequence shown here is derived from an EMBL/GenBank/DDBJ whole genome shotgun (WGS) entry which is preliminary data.</text>
</comment>
<protein>
    <recommendedName>
        <fullName evidence="2">poly(ADP-ribose) glycohydrolase</fullName>
        <ecNumber evidence="2">3.2.1.143</ecNumber>
    </recommendedName>
</protein>
<dbReference type="GO" id="GO:0005975">
    <property type="term" value="P:carbohydrate metabolic process"/>
    <property type="evidence" value="ECO:0007669"/>
    <property type="project" value="InterPro"/>
</dbReference>
<evidence type="ECO:0000259" key="7">
    <source>
        <dbReference type="Pfam" id="PF05028"/>
    </source>
</evidence>
<dbReference type="Pfam" id="PF05028">
    <property type="entry name" value="PARG_cat_C"/>
    <property type="match status" value="1"/>
</dbReference>
<feature type="active site" evidence="4">
    <location>
        <position position="488"/>
    </location>
</feature>
<evidence type="ECO:0000256" key="2">
    <source>
        <dbReference type="ARBA" id="ARBA00012255"/>
    </source>
</evidence>
<evidence type="ECO:0000256" key="5">
    <source>
        <dbReference type="PIRSR" id="PIRSR607724-2"/>
    </source>
</evidence>
<evidence type="ECO:0000313" key="9">
    <source>
        <dbReference type="EMBL" id="OXA56830.1"/>
    </source>
</evidence>
<keyword evidence="3 9" id="KW-0378">Hydrolase</keyword>
<feature type="region of interest" description="Disordered" evidence="6">
    <location>
        <begin position="791"/>
        <end position="883"/>
    </location>
</feature>
<evidence type="ECO:0000259" key="8">
    <source>
        <dbReference type="Pfam" id="PF20811"/>
    </source>
</evidence>
<dbReference type="Pfam" id="PF20811">
    <property type="entry name" value="PARG_cat_N"/>
    <property type="match status" value="1"/>
</dbReference>
<accession>A0A226EHM1</accession>
<feature type="binding site" evidence="5">
    <location>
        <position position="528"/>
    </location>
    <ligand>
        <name>substrate</name>
    </ligand>
</feature>
<feature type="binding site" evidence="5">
    <location>
        <position position="487"/>
    </location>
    <ligand>
        <name>substrate</name>
    </ligand>
</feature>
<name>A0A226EHM1_FOLCA</name>
<dbReference type="GO" id="GO:0009225">
    <property type="term" value="P:nucleotide-sugar metabolic process"/>
    <property type="evidence" value="ECO:0007669"/>
    <property type="project" value="TreeGrafter"/>
</dbReference>
<dbReference type="GO" id="GO:1990966">
    <property type="term" value="P:ATP generation from poly-ADP-D-ribose"/>
    <property type="evidence" value="ECO:0007669"/>
    <property type="project" value="TreeGrafter"/>
</dbReference>
<dbReference type="EC" id="3.2.1.143" evidence="2"/>
<reference evidence="9 10" key="1">
    <citation type="submission" date="2015-12" db="EMBL/GenBank/DDBJ databases">
        <title>The genome of Folsomia candida.</title>
        <authorList>
            <person name="Faddeeva A."/>
            <person name="Derks M.F."/>
            <person name="Anvar Y."/>
            <person name="Smit S."/>
            <person name="Van Straalen N."/>
            <person name="Roelofs D."/>
        </authorList>
    </citation>
    <scope>NUCLEOTIDE SEQUENCE [LARGE SCALE GENOMIC DNA]</scope>
    <source>
        <strain evidence="9 10">VU population</strain>
        <tissue evidence="9">Whole body</tissue>
    </source>
</reference>
<organism evidence="9 10">
    <name type="scientific">Folsomia candida</name>
    <name type="common">Springtail</name>
    <dbReference type="NCBI Taxonomy" id="158441"/>
    <lineage>
        <taxon>Eukaryota</taxon>
        <taxon>Metazoa</taxon>
        <taxon>Ecdysozoa</taxon>
        <taxon>Arthropoda</taxon>
        <taxon>Hexapoda</taxon>
        <taxon>Collembola</taxon>
        <taxon>Entomobryomorpha</taxon>
        <taxon>Isotomoidea</taxon>
        <taxon>Isotomidae</taxon>
        <taxon>Proisotominae</taxon>
        <taxon>Folsomia</taxon>
    </lineage>
</organism>
<evidence type="ECO:0000313" key="10">
    <source>
        <dbReference type="Proteomes" id="UP000198287"/>
    </source>
</evidence>
<dbReference type="GO" id="GO:0005737">
    <property type="term" value="C:cytoplasm"/>
    <property type="evidence" value="ECO:0007669"/>
    <property type="project" value="TreeGrafter"/>
</dbReference>
<dbReference type="InterPro" id="IPR007724">
    <property type="entry name" value="Poly_GlycHdrlase"/>
</dbReference>
<dbReference type="PANTHER" id="PTHR12837:SF15">
    <property type="entry name" value="POLY(ADP-RIBOSE) GLYCOHYDROLASE"/>
    <property type="match status" value="1"/>
</dbReference>
<dbReference type="PANTHER" id="PTHR12837">
    <property type="entry name" value="POLY ADP-RIBOSE GLYCOHYDROLASE"/>
    <property type="match status" value="1"/>
</dbReference>
<evidence type="ECO:0000256" key="3">
    <source>
        <dbReference type="ARBA" id="ARBA00022801"/>
    </source>
</evidence>
<dbReference type="Proteomes" id="UP000198287">
    <property type="component" value="Unassembled WGS sequence"/>
</dbReference>
<gene>
    <name evidence="9" type="ORF">Fcan01_06616</name>
</gene>
<feature type="compositionally biased region" description="Low complexity" evidence="6">
    <location>
        <begin position="853"/>
        <end position="866"/>
    </location>
</feature>
<dbReference type="GO" id="GO:0006282">
    <property type="term" value="P:regulation of DNA repair"/>
    <property type="evidence" value="ECO:0007669"/>
    <property type="project" value="InterPro"/>
</dbReference>
<dbReference type="GO" id="GO:0004649">
    <property type="term" value="F:poly(ADP-ribose) glycohydrolase activity"/>
    <property type="evidence" value="ECO:0007669"/>
    <property type="project" value="UniProtKB-EC"/>
</dbReference>
<evidence type="ECO:0000256" key="1">
    <source>
        <dbReference type="ARBA" id="ARBA00009545"/>
    </source>
</evidence>
<dbReference type="STRING" id="158441.A0A226EHM1"/>
<dbReference type="AlphaFoldDB" id="A0A226EHM1"/>
<dbReference type="InterPro" id="IPR048362">
    <property type="entry name" value="PARG_helical"/>
</dbReference>
<evidence type="ECO:0000256" key="4">
    <source>
        <dbReference type="PIRSR" id="PIRSR607724-1"/>
    </source>
</evidence>
<dbReference type="EMBL" id="LNIX01000003">
    <property type="protein sequence ID" value="OXA56830.1"/>
    <property type="molecule type" value="Genomic_DNA"/>
</dbReference>
<feature type="compositionally biased region" description="Basic and acidic residues" evidence="6">
    <location>
        <begin position="826"/>
        <end position="839"/>
    </location>
</feature>
<sequence>MNFNVDQVDSQINIVPESPPMSQIQTESQSDLLSKLAKSDDDEECYIIEDSCSQKGWTKPDDKEGTATNDEVLIEDYDDDPKDACLRQSTDFIIDVEMEDDDDDISFLHDVERLEQEAMLVSEPGPSRSMETNDRLGWTIPSKTSDADFNLNAQRAQMQRTDDERLQDVRNMKRLDPSERIFPDVKSNSFHTLAFFLPTDYKLGDDLLPNPPTFQSKWENEFVPMPCAKQNTRIVKVRRQVDASQTNTGGDDDRSRFREERVLVWSRIEKAINFPILSCSDFENTLRQYITFRSELKTLKHCVETVMTRNQRDKFFAEVLPCIQTLCLDLENIVTCPLPLLKQHKNQSISLSQKQIACLLANAFFCTFPKRFGDDEAHYPSINFLELFQCQEDDDDNSTLAMKTNKLLCVLHYFEKISDKMPMGVVTFTRRSLRHSVAPKWDTLQKPLTKIVPLLDGTIEDDGAGMLQVDFANKFLGGGFMGRGAVQEEILFSIYPELIISRLFTETLTSSEALLVTGCERFSKYSGYSSSFQFEGDFTDSTPIDAKGRRCAQFVAIDALYITRPATQFQPKYLSRELNKAYIGFSSPTSVTSVPVATGKWGCGAFRGNPQLKAILQLLAASHAGRDVVFFTFGDLKIQKEIEEMYETIRNCNIQQVWKLLCQYNSLFCATSKQKWDLCEYFVRFANNDSVQIPEDYKPGGSLKANKIGKLKEVPITHFYTRDSSASTSRNPFYNDETEEYVTPLEMDSEDSTLQSRRPIFSKSARREEISKLPKNKILSETEIIEYLQSDDNSQQSQQPNIYSTSTSPIYHAPDDEDNQTTTNGHEVEPLNTRREVGSTKETPTFKFVNKTPIPIESSNSPPRSSVKSETKRLSLYDFYQNT</sequence>
<dbReference type="OrthoDB" id="1937899at2759"/>
<feature type="active site" evidence="4">
    <location>
        <position position="489"/>
    </location>
</feature>
<feature type="binding site" evidence="5">
    <location>
        <position position="473"/>
    </location>
    <ligand>
        <name>substrate</name>
    </ligand>
</feature>
<comment type="similarity">
    <text evidence="1">Belongs to the poly(ADP-ribose) glycohydrolase family.</text>
</comment>
<feature type="compositionally biased region" description="Polar residues" evidence="6">
    <location>
        <begin position="800"/>
        <end position="809"/>
    </location>
</feature>
<proteinExistence type="inferred from homology"/>
<keyword evidence="10" id="KW-1185">Reference proteome</keyword>
<dbReference type="InterPro" id="IPR046372">
    <property type="entry name" value="PARG_cat_C"/>
</dbReference>
<feature type="active site" evidence="4">
    <location>
        <position position="470"/>
    </location>
</feature>
<feature type="domain" description="PARG helical" evidence="8">
    <location>
        <begin position="307"/>
        <end position="430"/>
    </location>
</feature>
<feature type="domain" description="PARG catalytic Macro" evidence="7">
    <location>
        <begin position="439"/>
        <end position="639"/>
    </location>
</feature>